<dbReference type="RefSeq" id="WP_040751902.1">
    <property type="nucleotide sequence ID" value="NZ_JACHIT010000001.1"/>
</dbReference>
<evidence type="ECO:0000256" key="5">
    <source>
        <dbReference type="ARBA" id="ARBA00022898"/>
    </source>
</evidence>
<keyword evidence="3 7" id="KW-0032">Aminotransferase</keyword>
<dbReference type="InterPro" id="IPR050103">
    <property type="entry name" value="Class-III_PLP-dep_AT"/>
</dbReference>
<dbReference type="InterPro" id="IPR015424">
    <property type="entry name" value="PyrdxlP-dep_Trfase"/>
</dbReference>
<name>A0A7W9PAN5_9NOCA</name>
<dbReference type="InterPro" id="IPR015421">
    <property type="entry name" value="PyrdxlP-dep_Trfase_major"/>
</dbReference>
<dbReference type="PANTHER" id="PTHR11986:SF79">
    <property type="entry name" value="ACETYLORNITHINE AMINOTRANSFERASE, MITOCHONDRIAL"/>
    <property type="match status" value="1"/>
</dbReference>
<dbReference type="GO" id="GO:0006526">
    <property type="term" value="P:L-arginine biosynthetic process"/>
    <property type="evidence" value="ECO:0007669"/>
    <property type="project" value="UniProtKB-KW"/>
</dbReference>
<comment type="cofactor">
    <cofactor evidence="1">
        <name>pyridoxal 5'-phosphate</name>
        <dbReference type="ChEBI" id="CHEBI:597326"/>
    </cofactor>
</comment>
<gene>
    <name evidence="7" type="ORF">BJY24_001076</name>
</gene>
<protein>
    <submittedName>
        <fullName evidence="7">Putrescine aminotransferase</fullName>
        <ecNumber evidence="7">2.6.1.82</ecNumber>
    </submittedName>
</protein>
<dbReference type="Proteomes" id="UP000540412">
    <property type="component" value="Unassembled WGS sequence"/>
</dbReference>
<dbReference type="AlphaFoldDB" id="A0A7W9PAN5"/>
<dbReference type="FunFam" id="3.40.640.10:FF:000004">
    <property type="entry name" value="Acetylornithine aminotransferase"/>
    <property type="match status" value="1"/>
</dbReference>
<comment type="caution">
    <text evidence="7">The sequence shown here is derived from an EMBL/GenBank/DDBJ whole genome shotgun (WGS) entry which is preliminary data.</text>
</comment>
<dbReference type="CDD" id="cd00610">
    <property type="entry name" value="OAT_like"/>
    <property type="match status" value="1"/>
</dbReference>
<dbReference type="InterPro" id="IPR015422">
    <property type="entry name" value="PyrdxlP-dep_Trfase_small"/>
</dbReference>
<dbReference type="InterPro" id="IPR005814">
    <property type="entry name" value="Aminotrans_3"/>
</dbReference>
<evidence type="ECO:0000256" key="6">
    <source>
        <dbReference type="RuleBase" id="RU003560"/>
    </source>
</evidence>
<evidence type="ECO:0000256" key="4">
    <source>
        <dbReference type="ARBA" id="ARBA00022679"/>
    </source>
</evidence>
<dbReference type="EMBL" id="JACHIT010000001">
    <property type="protein sequence ID" value="MBB5912209.1"/>
    <property type="molecule type" value="Genomic_DNA"/>
</dbReference>
<dbReference type="PROSITE" id="PS00600">
    <property type="entry name" value="AA_TRANSFER_CLASS_3"/>
    <property type="match status" value="1"/>
</dbReference>
<evidence type="ECO:0000313" key="7">
    <source>
        <dbReference type="EMBL" id="MBB5912209.1"/>
    </source>
</evidence>
<keyword evidence="8" id="KW-1185">Reference proteome</keyword>
<sequence length="420" mass="44892">MTIEIEDELAPQRVSLAYRTHLSAGRARVGELLGGQVEVESQGAWVVSSDGRRYLNAGGYGVFIMGARHPLVVEAVERQLHTHPVGSRMFLEPVAARAAEALTAVLPASLTRVHFSGSGAEATETAVKLARLNGRRHLISMRGGYHGKTLGALSVTAKDIFQDPFRPLLPDVTHVPYGNLPALTAALAQHTRRACVIVEPVQGEAGVVIPPDGYLSQVGRLCREYGALLILDEIQTGLGRTGHWWAFQREDVLPDILLTGKALGGGVVPVSAAVASEEVYAVLDRDPFLHTSTFAGAPIAAAAVCGALRAITEDGLVERSARLGARLLPELEAVVRRHLAGGCVVRGRGLLIAVEFTDPAMAADLLVDLVANNVIANHSLNSERVIRLTPPAVLDDAEIVFLLERFERAVISTALRYPEA</sequence>
<dbReference type="PANTHER" id="PTHR11986">
    <property type="entry name" value="AMINOTRANSFERASE CLASS III"/>
    <property type="match status" value="1"/>
</dbReference>
<proteinExistence type="inferred from homology"/>
<dbReference type="GO" id="GO:0033094">
    <property type="term" value="F:putrescine--2-oxoglutarate transaminase activity"/>
    <property type="evidence" value="ECO:0007669"/>
    <property type="project" value="UniProtKB-EC"/>
</dbReference>
<dbReference type="GO" id="GO:0030170">
    <property type="term" value="F:pyridoxal phosphate binding"/>
    <property type="evidence" value="ECO:0007669"/>
    <property type="project" value="InterPro"/>
</dbReference>
<evidence type="ECO:0000256" key="1">
    <source>
        <dbReference type="ARBA" id="ARBA00001933"/>
    </source>
</evidence>
<organism evidence="7 8">
    <name type="scientific">Nocardia transvalensis</name>
    <dbReference type="NCBI Taxonomy" id="37333"/>
    <lineage>
        <taxon>Bacteria</taxon>
        <taxon>Bacillati</taxon>
        <taxon>Actinomycetota</taxon>
        <taxon>Actinomycetes</taxon>
        <taxon>Mycobacteriales</taxon>
        <taxon>Nocardiaceae</taxon>
        <taxon>Nocardia</taxon>
    </lineage>
</organism>
<dbReference type="PIRSF" id="PIRSF000521">
    <property type="entry name" value="Transaminase_4ab_Lys_Orn"/>
    <property type="match status" value="1"/>
</dbReference>
<keyword evidence="2" id="KW-0028">Amino-acid biosynthesis</keyword>
<dbReference type="GO" id="GO:0042802">
    <property type="term" value="F:identical protein binding"/>
    <property type="evidence" value="ECO:0007669"/>
    <property type="project" value="TreeGrafter"/>
</dbReference>
<dbReference type="InterPro" id="IPR049704">
    <property type="entry name" value="Aminotrans_3_PPA_site"/>
</dbReference>
<dbReference type="SUPFAM" id="SSF53383">
    <property type="entry name" value="PLP-dependent transferases"/>
    <property type="match status" value="1"/>
</dbReference>
<keyword evidence="5 6" id="KW-0663">Pyridoxal phosphate</keyword>
<accession>A0A7W9PAN5</accession>
<dbReference type="EC" id="2.6.1.82" evidence="7"/>
<evidence type="ECO:0000256" key="3">
    <source>
        <dbReference type="ARBA" id="ARBA00022576"/>
    </source>
</evidence>
<evidence type="ECO:0000256" key="2">
    <source>
        <dbReference type="ARBA" id="ARBA00022571"/>
    </source>
</evidence>
<keyword evidence="2" id="KW-0055">Arginine biosynthesis</keyword>
<dbReference type="Gene3D" id="3.90.1150.10">
    <property type="entry name" value="Aspartate Aminotransferase, domain 1"/>
    <property type="match status" value="1"/>
</dbReference>
<keyword evidence="4 7" id="KW-0808">Transferase</keyword>
<dbReference type="Gene3D" id="3.40.640.10">
    <property type="entry name" value="Type I PLP-dependent aspartate aminotransferase-like (Major domain)"/>
    <property type="match status" value="1"/>
</dbReference>
<comment type="similarity">
    <text evidence="6">Belongs to the class-III pyridoxal-phosphate-dependent aminotransferase family.</text>
</comment>
<reference evidence="7 8" key="1">
    <citation type="submission" date="2020-08" db="EMBL/GenBank/DDBJ databases">
        <title>Sequencing the genomes of 1000 actinobacteria strains.</title>
        <authorList>
            <person name="Klenk H.-P."/>
        </authorList>
    </citation>
    <scope>NUCLEOTIDE SEQUENCE [LARGE SCALE GENOMIC DNA]</scope>
    <source>
        <strain evidence="7 8">DSM 43582</strain>
    </source>
</reference>
<dbReference type="Pfam" id="PF00202">
    <property type="entry name" value="Aminotran_3"/>
    <property type="match status" value="1"/>
</dbReference>
<evidence type="ECO:0000313" key="8">
    <source>
        <dbReference type="Proteomes" id="UP000540412"/>
    </source>
</evidence>